<accession>A0YBU1</accession>
<evidence type="ECO:0000313" key="14">
    <source>
        <dbReference type="Proteomes" id="UP000004931"/>
    </source>
</evidence>
<feature type="binding site" evidence="12">
    <location>
        <position position="80"/>
    </location>
    <ligand>
        <name>Na(+)</name>
        <dbReference type="ChEBI" id="CHEBI:29101"/>
        <note>structural</note>
    </ligand>
</feature>
<evidence type="ECO:0000313" key="13">
    <source>
        <dbReference type="EMBL" id="EAW32021.1"/>
    </source>
</evidence>
<dbReference type="PANTHER" id="PTHR28259:SF1">
    <property type="entry name" value="FLUORIDE EXPORT PROTEIN 1-RELATED"/>
    <property type="match status" value="1"/>
</dbReference>
<comment type="activity regulation">
    <text evidence="12">Na(+) is not transported, but it plays an essential structural role and its presence is essential for fluoride channel function.</text>
</comment>
<dbReference type="HAMAP" id="MF_00454">
    <property type="entry name" value="FluC"/>
    <property type="match status" value="1"/>
</dbReference>
<dbReference type="GO" id="GO:0046872">
    <property type="term" value="F:metal ion binding"/>
    <property type="evidence" value="ECO:0007669"/>
    <property type="project" value="UniProtKB-KW"/>
</dbReference>
<dbReference type="GO" id="GO:0140114">
    <property type="term" value="P:cellular detoxification of fluoride"/>
    <property type="evidence" value="ECO:0007669"/>
    <property type="project" value="UniProtKB-UniRule"/>
</dbReference>
<dbReference type="AlphaFoldDB" id="A0YBU1"/>
<gene>
    <name evidence="12" type="primary">fluC</name>
    <name evidence="12" type="synonym">crcB</name>
    <name evidence="13" type="ORF">GP2143_06205</name>
</gene>
<dbReference type="InterPro" id="IPR003691">
    <property type="entry name" value="FluC"/>
</dbReference>
<evidence type="ECO:0000256" key="8">
    <source>
        <dbReference type="ARBA" id="ARBA00023136"/>
    </source>
</evidence>
<keyword evidence="4 12" id="KW-0812">Transmembrane</keyword>
<evidence type="ECO:0000256" key="4">
    <source>
        <dbReference type="ARBA" id="ARBA00022692"/>
    </source>
</evidence>
<comment type="subcellular location">
    <subcellularLocation>
        <location evidence="1 12">Cell membrane</location>
        <topology evidence="1 12">Multi-pass membrane protein</topology>
    </subcellularLocation>
</comment>
<evidence type="ECO:0000256" key="2">
    <source>
        <dbReference type="ARBA" id="ARBA00022475"/>
    </source>
</evidence>
<keyword evidence="2 12" id="KW-1003">Cell membrane</keyword>
<feature type="transmembrane region" description="Helical" evidence="12">
    <location>
        <begin position="72"/>
        <end position="93"/>
    </location>
</feature>
<comment type="similarity">
    <text evidence="10 12">Belongs to the fluoride channel Fluc/FEX (TC 1.A.43) family.</text>
</comment>
<dbReference type="Proteomes" id="UP000004931">
    <property type="component" value="Unassembled WGS sequence"/>
</dbReference>
<keyword evidence="7 12" id="KW-0406">Ion transport</keyword>
<evidence type="ECO:0000256" key="3">
    <source>
        <dbReference type="ARBA" id="ARBA00022519"/>
    </source>
</evidence>
<evidence type="ECO:0000256" key="7">
    <source>
        <dbReference type="ARBA" id="ARBA00023065"/>
    </source>
</evidence>
<sequence>MKHLILIAIGGAAGALCRHGLVNIINRVNEDRESWSVFPIATLSVNIIGSFCIGIMYVLIAEKLSLHPDWRSVAIVGFLGAFTTFSTFSLETINLLENGQLANALLYVVSSLIVCILAAWLAIVLTRMV</sequence>
<feature type="transmembrane region" description="Helical" evidence="12">
    <location>
        <begin position="36"/>
        <end position="60"/>
    </location>
</feature>
<evidence type="ECO:0000256" key="10">
    <source>
        <dbReference type="ARBA" id="ARBA00035120"/>
    </source>
</evidence>
<evidence type="ECO:0000256" key="6">
    <source>
        <dbReference type="ARBA" id="ARBA00023053"/>
    </source>
</evidence>
<dbReference type="GO" id="GO:0062054">
    <property type="term" value="F:fluoride channel activity"/>
    <property type="evidence" value="ECO:0007669"/>
    <property type="project" value="UniProtKB-UniRule"/>
</dbReference>
<organism evidence="13 14">
    <name type="scientific">marine gamma proteobacterium HTCC2143</name>
    <dbReference type="NCBI Taxonomy" id="247633"/>
    <lineage>
        <taxon>Bacteria</taxon>
        <taxon>Pseudomonadati</taxon>
        <taxon>Pseudomonadota</taxon>
        <taxon>Gammaproteobacteria</taxon>
        <taxon>Cellvibrionales</taxon>
        <taxon>Spongiibacteraceae</taxon>
        <taxon>BD1-7 clade</taxon>
    </lineage>
</organism>
<keyword evidence="9 12" id="KW-0407">Ion channel</keyword>
<evidence type="ECO:0000256" key="11">
    <source>
        <dbReference type="ARBA" id="ARBA00035585"/>
    </source>
</evidence>
<dbReference type="Pfam" id="PF02537">
    <property type="entry name" value="CRCB"/>
    <property type="match status" value="1"/>
</dbReference>
<comment type="caution">
    <text evidence="13">The sequence shown here is derived from an EMBL/GenBank/DDBJ whole genome shotgun (WGS) entry which is preliminary data.</text>
</comment>
<keyword evidence="12" id="KW-0479">Metal-binding</keyword>
<dbReference type="EMBL" id="AAVT01000002">
    <property type="protein sequence ID" value="EAW32021.1"/>
    <property type="molecule type" value="Genomic_DNA"/>
</dbReference>
<keyword evidence="6 12" id="KW-0915">Sodium</keyword>
<evidence type="ECO:0000256" key="9">
    <source>
        <dbReference type="ARBA" id="ARBA00023303"/>
    </source>
</evidence>
<evidence type="ECO:0000256" key="12">
    <source>
        <dbReference type="HAMAP-Rule" id="MF_00454"/>
    </source>
</evidence>
<name>A0YBU1_9GAMM</name>
<evidence type="ECO:0000256" key="1">
    <source>
        <dbReference type="ARBA" id="ARBA00004651"/>
    </source>
</evidence>
<feature type="transmembrane region" description="Helical" evidence="12">
    <location>
        <begin position="105"/>
        <end position="125"/>
    </location>
</feature>
<keyword evidence="5 12" id="KW-1133">Transmembrane helix</keyword>
<dbReference type="NCBIfam" id="TIGR00494">
    <property type="entry name" value="crcB"/>
    <property type="match status" value="1"/>
</dbReference>
<keyword evidence="3" id="KW-0997">Cell inner membrane</keyword>
<protein>
    <recommendedName>
        <fullName evidence="12">Fluoride-specific ion channel FluC</fullName>
    </recommendedName>
</protein>
<keyword evidence="8 12" id="KW-0472">Membrane</keyword>
<comment type="function">
    <text evidence="12">Fluoride-specific ion channel. Important for reducing fluoride concentration in the cell, thus reducing its toxicity.</text>
</comment>
<dbReference type="PANTHER" id="PTHR28259">
    <property type="entry name" value="FLUORIDE EXPORT PROTEIN 1-RELATED"/>
    <property type="match status" value="1"/>
</dbReference>
<reference evidence="13 14" key="1">
    <citation type="journal article" date="2010" name="J. Bacteriol.">
        <title>Genome sequence of the oligotrophic marine Gammaproteobacterium HTCC2143, isolated from the Oregon Coast.</title>
        <authorList>
            <person name="Oh H.M."/>
            <person name="Kang I."/>
            <person name="Ferriera S."/>
            <person name="Giovannoni S.J."/>
            <person name="Cho J.C."/>
        </authorList>
    </citation>
    <scope>NUCLEOTIDE SEQUENCE [LARGE SCALE GENOMIC DNA]</scope>
    <source>
        <strain evidence="13 14">HTCC2143</strain>
    </source>
</reference>
<dbReference type="GO" id="GO:0005886">
    <property type="term" value="C:plasma membrane"/>
    <property type="evidence" value="ECO:0007669"/>
    <property type="project" value="UniProtKB-SubCell"/>
</dbReference>
<dbReference type="STRING" id="247633.GP2143_06205"/>
<proteinExistence type="inferred from homology"/>
<feature type="binding site" evidence="12">
    <location>
        <position position="83"/>
    </location>
    <ligand>
        <name>Na(+)</name>
        <dbReference type="ChEBI" id="CHEBI:29101"/>
        <note>structural</note>
    </ligand>
</feature>
<dbReference type="OrthoDB" id="9806299at2"/>
<dbReference type="eggNOG" id="COG0239">
    <property type="taxonomic scope" value="Bacteria"/>
</dbReference>
<keyword evidence="14" id="KW-1185">Reference proteome</keyword>
<comment type="catalytic activity">
    <reaction evidence="11">
        <text>fluoride(in) = fluoride(out)</text>
        <dbReference type="Rhea" id="RHEA:76159"/>
        <dbReference type="ChEBI" id="CHEBI:17051"/>
    </reaction>
    <physiologicalReaction direction="left-to-right" evidence="11">
        <dbReference type="Rhea" id="RHEA:76160"/>
    </physiologicalReaction>
</comment>
<evidence type="ECO:0000256" key="5">
    <source>
        <dbReference type="ARBA" id="ARBA00022989"/>
    </source>
</evidence>
<keyword evidence="12" id="KW-0813">Transport</keyword>